<reference evidence="2 3" key="1">
    <citation type="submission" date="2015-09" db="EMBL/GenBank/DDBJ databases">
        <title>Genome sequence of Acetobacterium wieringae DSM 1911.</title>
        <authorList>
            <person name="Poehlein A."/>
            <person name="Bengelsdorf F.R."/>
            <person name="Schiel-Bengelsdorf B."/>
            <person name="Duerre P."/>
            <person name="Daniel R."/>
        </authorList>
    </citation>
    <scope>NUCLEOTIDE SEQUENCE [LARGE SCALE GENOMIC DNA]</scope>
    <source>
        <strain evidence="2 3">DSM 1911</strain>
    </source>
</reference>
<dbReference type="Gene3D" id="3.40.50.300">
    <property type="entry name" value="P-loop containing nucleotide triphosphate hydrolases"/>
    <property type="match status" value="1"/>
</dbReference>
<sequence length="447" mass="53022">MEKEKKNDLFVQREQLIDELIEFNNSEKNRICSLVGEWGSGKSFFIDKFIERVKRENTLESSENDLDPIEKQNFDILKFDAWENQASTNINGIFLEFVYNDLIKPLKDGKSFYEFMQEYGVKYFKDLIKSAGEAILPLTKEVSKQIIKPIDEFNNMAVYKMLSNTILNEIIDEKKFYEIMIDLLFFEKQDSKYLLIIDELDRCEPRFSIELIKKVIYLNKEIIKKGKDVNFLIAINKVEFANLLKGYYGNEYDTHQYFDKVFDYEFDLPKAKNASDYIGGLLKKQKNGRIFEAELEDRLSLILMEKFRRLNYRKLNILSETIQSTRKMKDDKYSDYFTTDYYYDLLRFVLEVVKLSNYKEYLELTYAVNRLKTSKIYLVNPNKGTISINSKIEDKKTFFDDVETISKYFKFEKMTVNGNGNMDEIEINKLENLLSVEALCLMSIYVF</sequence>
<dbReference type="Proteomes" id="UP000176244">
    <property type="component" value="Unassembled WGS sequence"/>
</dbReference>
<dbReference type="SUPFAM" id="SSF52540">
    <property type="entry name" value="P-loop containing nucleoside triphosphate hydrolases"/>
    <property type="match status" value="1"/>
</dbReference>
<gene>
    <name evidence="2" type="ORF">ACWI_32840</name>
</gene>
<dbReference type="InterPro" id="IPR011646">
    <property type="entry name" value="KAP_P-loop"/>
</dbReference>
<dbReference type="AlphaFoldDB" id="A0A1F2PCV4"/>
<comment type="caution">
    <text evidence="2">The sequence shown here is derived from an EMBL/GenBank/DDBJ whole genome shotgun (WGS) entry which is preliminary data.</text>
</comment>
<dbReference type="STRING" id="52694.ACWI_32840"/>
<proteinExistence type="predicted"/>
<evidence type="ECO:0000313" key="3">
    <source>
        <dbReference type="Proteomes" id="UP000176244"/>
    </source>
</evidence>
<dbReference type="Pfam" id="PF07693">
    <property type="entry name" value="KAP_NTPase"/>
    <property type="match status" value="1"/>
</dbReference>
<dbReference type="InterPro" id="IPR027417">
    <property type="entry name" value="P-loop_NTPase"/>
</dbReference>
<accession>A0A1F2PCV4</accession>
<dbReference type="RefSeq" id="WP_070372539.1">
    <property type="nucleotide sequence ID" value="NZ_LKEU01000043.1"/>
</dbReference>
<evidence type="ECO:0000313" key="2">
    <source>
        <dbReference type="EMBL" id="OFV69240.1"/>
    </source>
</evidence>
<protein>
    <submittedName>
        <fullName evidence="2">KAP family P-loop domain protein</fullName>
    </submittedName>
</protein>
<feature type="domain" description="KAP NTPase" evidence="1">
    <location>
        <begin position="26"/>
        <end position="328"/>
    </location>
</feature>
<name>A0A1F2PCV4_9FIRM</name>
<organism evidence="2 3">
    <name type="scientific">Acetobacterium wieringae</name>
    <dbReference type="NCBI Taxonomy" id="52694"/>
    <lineage>
        <taxon>Bacteria</taxon>
        <taxon>Bacillati</taxon>
        <taxon>Bacillota</taxon>
        <taxon>Clostridia</taxon>
        <taxon>Eubacteriales</taxon>
        <taxon>Eubacteriaceae</taxon>
        <taxon>Acetobacterium</taxon>
    </lineage>
</organism>
<evidence type="ECO:0000259" key="1">
    <source>
        <dbReference type="Pfam" id="PF07693"/>
    </source>
</evidence>
<dbReference type="EMBL" id="LKEU01000043">
    <property type="protein sequence ID" value="OFV69240.1"/>
    <property type="molecule type" value="Genomic_DNA"/>
</dbReference>